<evidence type="ECO:0000313" key="8">
    <source>
        <dbReference type="Proteomes" id="UP000314986"/>
    </source>
</evidence>
<evidence type="ECO:0000256" key="1">
    <source>
        <dbReference type="ARBA" id="ARBA00022741"/>
    </source>
</evidence>
<dbReference type="Pfam" id="PF00063">
    <property type="entry name" value="Myosin_head"/>
    <property type="match status" value="1"/>
</dbReference>
<dbReference type="GO" id="GO:0016459">
    <property type="term" value="C:myosin complex"/>
    <property type="evidence" value="ECO:0007669"/>
    <property type="project" value="UniProtKB-KW"/>
</dbReference>
<dbReference type="PROSITE" id="PS51456">
    <property type="entry name" value="MYOSIN_MOTOR"/>
    <property type="match status" value="1"/>
</dbReference>
<reference evidence="8" key="1">
    <citation type="journal article" date="2006" name="Science">
        <title>Ancient noncoding elements conserved in the human genome.</title>
        <authorList>
            <person name="Venkatesh B."/>
            <person name="Kirkness E.F."/>
            <person name="Loh Y.H."/>
            <person name="Halpern A.L."/>
            <person name="Lee A.P."/>
            <person name="Johnson J."/>
            <person name="Dandona N."/>
            <person name="Viswanathan L.D."/>
            <person name="Tay A."/>
            <person name="Venter J.C."/>
            <person name="Strausberg R.L."/>
            <person name="Brenner S."/>
        </authorList>
    </citation>
    <scope>NUCLEOTIDE SEQUENCE [LARGE SCALE GENOMIC DNA]</scope>
</reference>
<dbReference type="GO" id="GO:0005524">
    <property type="term" value="F:ATP binding"/>
    <property type="evidence" value="ECO:0007669"/>
    <property type="project" value="UniProtKB-KW"/>
</dbReference>
<dbReference type="PANTHER" id="PTHR22692:SF26">
    <property type="entry name" value="SH3 DOMAIN-CONTAINING PROTEIN"/>
    <property type="match status" value="1"/>
</dbReference>
<evidence type="ECO:0000256" key="4">
    <source>
        <dbReference type="ARBA" id="ARBA00023175"/>
    </source>
</evidence>
<dbReference type="STRING" id="7868.ENSCMIP00000043208"/>
<reference evidence="7" key="4">
    <citation type="submission" date="2025-08" db="UniProtKB">
        <authorList>
            <consortium name="Ensembl"/>
        </authorList>
    </citation>
    <scope>IDENTIFICATION</scope>
</reference>
<dbReference type="InterPro" id="IPR001609">
    <property type="entry name" value="Myosin_head_motor_dom-like"/>
</dbReference>
<dbReference type="AlphaFoldDB" id="A0A4W3JYA6"/>
<comment type="similarity">
    <text evidence="5">Belongs to the TRAFAC class myosin-kinesin ATPase superfamily. Myosin family.</text>
</comment>
<feature type="domain" description="Myosin motor" evidence="6">
    <location>
        <begin position="1"/>
        <end position="68"/>
    </location>
</feature>
<organism evidence="7 8">
    <name type="scientific">Callorhinchus milii</name>
    <name type="common">Ghost shark</name>
    <dbReference type="NCBI Taxonomy" id="7868"/>
    <lineage>
        <taxon>Eukaryota</taxon>
        <taxon>Metazoa</taxon>
        <taxon>Chordata</taxon>
        <taxon>Craniata</taxon>
        <taxon>Vertebrata</taxon>
        <taxon>Chondrichthyes</taxon>
        <taxon>Holocephali</taxon>
        <taxon>Chimaeriformes</taxon>
        <taxon>Callorhinchidae</taxon>
        <taxon>Callorhinchus</taxon>
    </lineage>
</organism>
<keyword evidence="5" id="KW-0009">Actin-binding</keyword>
<reference evidence="7" key="5">
    <citation type="submission" date="2025-09" db="UniProtKB">
        <authorList>
            <consortium name="Ensembl"/>
        </authorList>
    </citation>
    <scope>IDENTIFICATION</scope>
</reference>
<keyword evidence="1" id="KW-0547">Nucleotide-binding</keyword>
<dbReference type="SUPFAM" id="SSF52540">
    <property type="entry name" value="P-loop containing nucleoside triphosphate hydrolases"/>
    <property type="match status" value="1"/>
</dbReference>
<dbReference type="Proteomes" id="UP000314986">
    <property type="component" value="Unassembled WGS sequence"/>
</dbReference>
<dbReference type="InterPro" id="IPR036961">
    <property type="entry name" value="Kinesin_motor_dom_sf"/>
</dbReference>
<evidence type="ECO:0000256" key="5">
    <source>
        <dbReference type="PROSITE-ProRule" id="PRU00782"/>
    </source>
</evidence>
<comment type="caution">
    <text evidence="5">Lacks conserved residue(s) required for the propagation of feature annotation.</text>
</comment>
<keyword evidence="4" id="KW-0505">Motor protein</keyword>
<evidence type="ECO:0000259" key="6">
    <source>
        <dbReference type="PROSITE" id="PS51456"/>
    </source>
</evidence>
<proteinExistence type="inferred from homology"/>
<dbReference type="Ensembl" id="ENSCMIT00000043830.1">
    <property type="protein sequence ID" value="ENSCMIP00000043208.1"/>
    <property type="gene ID" value="ENSCMIG00000017933.1"/>
</dbReference>
<evidence type="ECO:0000313" key="7">
    <source>
        <dbReference type="Ensembl" id="ENSCMIP00000043208.1"/>
    </source>
</evidence>
<reference evidence="8" key="2">
    <citation type="journal article" date="2007" name="PLoS Biol.">
        <title>Survey sequencing and comparative analysis of the elephant shark (Callorhinchus milii) genome.</title>
        <authorList>
            <person name="Venkatesh B."/>
            <person name="Kirkness E.F."/>
            <person name="Loh Y.H."/>
            <person name="Halpern A.L."/>
            <person name="Lee A.P."/>
            <person name="Johnson J."/>
            <person name="Dandona N."/>
            <person name="Viswanathan L.D."/>
            <person name="Tay A."/>
            <person name="Venter J.C."/>
            <person name="Strausberg R.L."/>
            <person name="Brenner S."/>
        </authorList>
    </citation>
    <scope>NUCLEOTIDE SEQUENCE [LARGE SCALE GENOMIC DNA]</scope>
</reference>
<reference evidence="8" key="3">
    <citation type="journal article" date="2014" name="Nature">
        <title>Elephant shark genome provides unique insights into gnathostome evolution.</title>
        <authorList>
            <consortium name="International Elephant Shark Genome Sequencing Consortium"/>
            <person name="Venkatesh B."/>
            <person name="Lee A.P."/>
            <person name="Ravi V."/>
            <person name="Maurya A.K."/>
            <person name="Lian M.M."/>
            <person name="Swann J.B."/>
            <person name="Ohta Y."/>
            <person name="Flajnik M.F."/>
            <person name="Sutoh Y."/>
            <person name="Kasahara M."/>
            <person name="Hoon S."/>
            <person name="Gangu V."/>
            <person name="Roy S.W."/>
            <person name="Irimia M."/>
            <person name="Korzh V."/>
            <person name="Kondrychyn I."/>
            <person name="Lim Z.W."/>
            <person name="Tay B.H."/>
            <person name="Tohari S."/>
            <person name="Kong K.W."/>
            <person name="Ho S."/>
            <person name="Lorente-Galdos B."/>
            <person name="Quilez J."/>
            <person name="Marques-Bonet T."/>
            <person name="Raney B.J."/>
            <person name="Ingham P.W."/>
            <person name="Tay A."/>
            <person name="Hillier L.W."/>
            <person name="Minx P."/>
            <person name="Boehm T."/>
            <person name="Wilson R.K."/>
            <person name="Brenner S."/>
            <person name="Warren W.C."/>
        </authorList>
    </citation>
    <scope>NUCLEOTIDE SEQUENCE [LARGE SCALE GENOMIC DNA]</scope>
</reference>
<protein>
    <recommendedName>
        <fullName evidence="6">Myosin motor domain-containing protein</fullName>
    </recommendedName>
</protein>
<accession>A0A4W3JYA6</accession>
<keyword evidence="2" id="KW-0067">ATP-binding</keyword>
<dbReference type="InParanoid" id="A0A4W3JYA6"/>
<evidence type="ECO:0000256" key="2">
    <source>
        <dbReference type="ARBA" id="ARBA00022840"/>
    </source>
</evidence>
<dbReference type="InterPro" id="IPR027417">
    <property type="entry name" value="P-loop_NTPase"/>
</dbReference>
<name>A0A4W3JYA6_CALMI</name>
<evidence type="ECO:0000256" key="3">
    <source>
        <dbReference type="ARBA" id="ARBA00023123"/>
    </source>
</evidence>
<dbReference type="InterPro" id="IPR051567">
    <property type="entry name" value="Unconventional_Myosin_ATPase"/>
</dbReference>
<keyword evidence="3 5" id="KW-0518">Myosin</keyword>
<dbReference type="GO" id="GO:0003774">
    <property type="term" value="F:cytoskeletal motor activity"/>
    <property type="evidence" value="ECO:0007669"/>
    <property type="project" value="InterPro"/>
</dbReference>
<dbReference type="GO" id="GO:0003779">
    <property type="term" value="F:actin binding"/>
    <property type="evidence" value="ECO:0007669"/>
    <property type="project" value="UniProtKB-KW"/>
</dbReference>
<dbReference type="Gene3D" id="3.40.850.10">
    <property type="entry name" value="Kinesin motor domain"/>
    <property type="match status" value="1"/>
</dbReference>
<keyword evidence="8" id="KW-1185">Reference proteome</keyword>
<sequence>MQISIFFHFPRCDPFFIRCIKPNIKKIPGLFDVEYVGAQLRHSGIMEAIHIRKEGYPIRITIEEFANR</sequence>
<dbReference type="PANTHER" id="PTHR22692">
    <property type="entry name" value="MYOSIN VII, XV"/>
    <property type="match status" value="1"/>
</dbReference>